<name>A0A4Y9EQ33_9SPHN</name>
<proteinExistence type="predicted"/>
<dbReference type="CDD" id="cd02440">
    <property type="entry name" value="AdoMet_MTases"/>
    <property type="match status" value="1"/>
</dbReference>
<dbReference type="EMBL" id="SIHO01000002">
    <property type="protein sequence ID" value="TFU03459.1"/>
    <property type="molecule type" value="Genomic_DNA"/>
</dbReference>
<accession>A0A4Y9EQ33</accession>
<dbReference type="OrthoDB" id="9792690at2"/>
<keyword evidence="2" id="KW-1185">Reference proteome</keyword>
<comment type="caution">
    <text evidence="1">The sequence shown here is derived from an EMBL/GenBank/DDBJ whole genome shotgun (WGS) entry which is preliminary data.</text>
</comment>
<dbReference type="AlphaFoldDB" id="A0A4Y9EQ33"/>
<dbReference type="Proteomes" id="UP000297737">
    <property type="component" value="Unassembled WGS sequence"/>
</dbReference>
<evidence type="ECO:0000313" key="1">
    <source>
        <dbReference type="EMBL" id="TFU03459.1"/>
    </source>
</evidence>
<protein>
    <submittedName>
        <fullName evidence="1">Methionine biosynthesis protein MetW</fullName>
    </submittedName>
</protein>
<dbReference type="InterPro" id="IPR029063">
    <property type="entry name" value="SAM-dependent_MTases_sf"/>
</dbReference>
<dbReference type="SUPFAM" id="SSF53335">
    <property type="entry name" value="S-adenosyl-L-methionine-dependent methyltransferases"/>
    <property type="match status" value="1"/>
</dbReference>
<evidence type="ECO:0000313" key="2">
    <source>
        <dbReference type="Proteomes" id="UP000297737"/>
    </source>
</evidence>
<dbReference type="RefSeq" id="WP_135246051.1">
    <property type="nucleotide sequence ID" value="NZ_SIHO01000002.1"/>
</dbReference>
<gene>
    <name evidence="1" type="primary">metW</name>
    <name evidence="1" type="ORF">EUV02_09835</name>
</gene>
<dbReference type="InterPro" id="IPR010743">
    <property type="entry name" value="Methionine_synth_MetW"/>
</dbReference>
<dbReference type="Gene3D" id="3.40.50.150">
    <property type="entry name" value="Vaccinia Virus protein VP39"/>
    <property type="match status" value="1"/>
</dbReference>
<organism evidence="1 2">
    <name type="scientific">Glacieibacterium arshaanense</name>
    <dbReference type="NCBI Taxonomy" id="2511025"/>
    <lineage>
        <taxon>Bacteria</taxon>
        <taxon>Pseudomonadati</taxon>
        <taxon>Pseudomonadota</taxon>
        <taxon>Alphaproteobacteria</taxon>
        <taxon>Sphingomonadales</taxon>
        <taxon>Sphingosinicellaceae</taxon>
        <taxon>Glacieibacterium</taxon>
    </lineage>
</organism>
<dbReference type="NCBIfam" id="TIGR02081">
    <property type="entry name" value="metW"/>
    <property type="match status" value="1"/>
</dbReference>
<reference evidence="1 2" key="1">
    <citation type="submission" date="2019-02" db="EMBL/GenBank/DDBJ databases">
        <title>Polymorphobacter sp. isolated from the lake at the Tibet of China.</title>
        <authorList>
            <person name="Li A."/>
        </authorList>
    </citation>
    <scope>NUCLEOTIDE SEQUENCE [LARGE SCALE GENOMIC DNA]</scope>
    <source>
        <strain evidence="1 2">DJ1R-1</strain>
    </source>
</reference>
<sequence length="196" mass="20613">MSLRPDLAAIAAVVPQGARVLDIGCGDGALLAELRATAAIDGRGIELDAADVASAVGRGLSVVQGDADTDLVDYPADGFDVVILSNTLQAMRAPAAVLGEMLRIGRRAVVSFPNFGHWRVRLALLFGGRMPVTRTLPVSWHETPNIHLCTIDDFRATVAAHGFVIESAAFLSGGQQRGGAFANLLAEQAVFVLRRA</sequence>
<dbReference type="Pfam" id="PF07021">
    <property type="entry name" value="MetW"/>
    <property type="match status" value="1"/>
</dbReference>